<dbReference type="PANTHER" id="PTHR10500">
    <property type="entry name" value="BETA-MICROSEMINOPROTEIN"/>
    <property type="match status" value="1"/>
</dbReference>
<keyword evidence="3" id="KW-0964">Secreted</keyword>
<keyword evidence="5" id="KW-0732">Signal</keyword>
<gene>
    <name evidence="7" type="primary">LOC116940346</name>
</gene>
<comment type="similarity">
    <text evidence="2">Belongs to the beta-microseminoprotein family.</text>
</comment>
<keyword evidence="4" id="KW-1015">Disulfide bond</keyword>
<evidence type="ECO:0000256" key="1">
    <source>
        <dbReference type="ARBA" id="ARBA00004613"/>
    </source>
</evidence>
<keyword evidence="6" id="KW-1185">Reference proteome</keyword>
<evidence type="ECO:0000256" key="2">
    <source>
        <dbReference type="ARBA" id="ARBA00010352"/>
    </source>
</evidence>
<feature type="signal peptide" evidence="5">
    <location>
        <begin position="1"/>
        <end position="22"/>
    </location>
</feature>
<dbReference type="KEGG" id="pmrn:116940346"/>
<feature type="chain" id="PRO_5042505758" evidence="5">
    <location>
        <begin position="23"/>
        <end position="126"/>
    </location>
</feature>
<dbReference type="Gene3D" id="2.10.70.10">
    <property type="entry name" value="Complement Module, domain 1"/>
    <property type="match status" value="1"/>
</dbReference>
<dbReference type="Proteomes" id="UP001318040">
    <property type="component" value="Chromosome 8"/>
</dbReference>
<evidence type="ECO:0000313" key="6">
    <source>
        <dbReference type="Proteomes" id="UP001318040"/>
    </source>
</evidence>
<dbReference type="InterPro" id="IPR008735">
    <property type="entry name" value="PSP94"/>
</dbReference>
<evidence type="ECO:0000313" key="7">
    <source>
        <dbReference type="RefSeq" id="XP_032805981.1"/>
    </source>
</evidence>
<comment type="subcellular location">
    <subcellularLocation>
        <location evidence="1">Secreted</location>
    </subcellularLocation>
</comment>
<reference evidence="7" key="1">
    <citation type="submission" date="2025-08" db="UniProtKB">
        <authorList>
            <consortium name="RefSeq"/>
        </authorList>
    </citation>
    <scope>IDENTIFICATION</scope>
    <source>
        <tissue evidence="7">Sperm</tissue>
    </source>
</reference>
<sequence>MAAMRVAIVAVVVSSLVALCSGFCTAREPVAHIETQDGVPVLVSSGCLDEHDKPRKEGDEWQTSDCMRCSCSSETVTCCSIAFRPVMGFPASCEPILDTKKCVYTVVKKKNHKVKCPLSGPQAAVG</sequence>
<evidence type="ECO:0000256" key="4">
    <source>
        <dbReference type="ARBA" id="ARBA00023157"/>
    </source>
</evidence>
<protein>
    <submittedName>
        <fullName evidence="7">Beta-microseminoprotein-like</fullName>
    </submittedName>
</protein>
<evidence type="ECO:0000256" key="5">
    <source>
        <dbReference type="SAM" id="SignalP"/>
    </source>
</evidence>
<dbReference type="Pfam" id="PF05825">
    <property type="entry name" value="PSP94"/>
    <property type="match status" value="1"/>
</dbReference>
<dbReference type="GO" id="GO:0005576">
    <property type="term" value="C:extracellular region"/>
    <property type="evidence" value="ECO:0007669"/>
    <property type="project" value="UniProtKB-SubCell"/>
</dbReference>
<dbReference type="GeneID" id="116940346"/>
<organism evidence="6 7">
    <name type="scientific">Petromyzon marinus</name>
    <name type="common">Sea lamprey</name>
    <dbReference type="NCBI Taxonomy" id="7757"/>
    <lineage>
        <taxon>Eukaryota</taxon>
        <taxon>Metazoa</taxon>
        <taxon>Chordata</taxon>
        <taxon>Craniata</taxon>
        <taxon>Vertebrata</taxon>
        <taxon>Cyclostomata</taxon>
        <taxon>Hyperoartia</taxon>
        <taxon>Petromyzontiformes</taxon>
        <taxon>Petromyzontidae</taxon>
        <taxon>Petromyzon</taxon>
    </lineage>
</organism>
<evidence type="ECO:0000256" key="3">
    <source>
        <dbReference type="ARBA" id="ARBA00022525"/>
    </source>
</evidence>
<dbReference type="PANTHER" id="PTHR10500:SF7">
    <property type="entry name" value="BETA-MICROSEMINOPROTEIN"/>
    <property type="match status" value="1"/>
</dbReference>
<dbReference type="RefSeq" id="XP_032805981.1">
    <property type="nucleotide sequence ID" value="XM_032950090.1"/>
</dbReference>
<dbReference type="AlphaFoldDB" id="A0AAJ7SWF4"/>
<dbReference type="Gene3D" id="2.20.25.590">
    <property type="match status" value="1"/>
</dbReference>
<proteinExistence type="inferred from homology"/>
<name>A0AAJ7SWF4_PETMA</name>
<accession>A0AAJ7SWF4</accession>